<comment type="caution">
    <text evidence="1">The sequence shown here is derived from an EMBL/GenBank/DDBJ whole genome shotgun (WGS) entry which is preliminary data.</text>
</comment>
<evidence type="ECO:0000313" key="2">
    <source>
        <dbReference type="Proteomes" id="UP001417504"/>
    </source>
</evidence>
<dbReference type="AlphaFoldDB" id="A0AAP0HST4"/>
<dbReference type="Proteomes" id="UP001417504">
    <property type="component" value="Unassembled WGS sequence"/>
</dbReference>
<sequence>MRLQIQTLQEGKLGIGLNSISFMSTSLLQLVQFSLKAMFPGLTILQFIFSPSTVNKTTSRPLTPGVPINQFLSYAIRYLRIPAIRIGYSSQQTYYEQGQGDTYRLPLESCQVTKGYVKLFQRTLRIVYEFGPRPTSVDIISTKYNNNERQDS</sequence>
<protein>
    <submittedName>
        <fullName evidence="1">Uncharacterized protein</fullName>
    </submittedName>
</protein>
<name>A0AAP0HST4_9MAGN</name>
<organism evidence="1 2">
    <name type="scientific">Stephania japonica</name>
    <dbReference type="NCBI Taxonomy" id="461633"/>
    <lineage>
        <taxon>Eukaryota</taxon>
        <taxon>Viridiplantae</taxon>
        <taxon>Streptophyta</taxon>
        <taxon>Embryophyta</taxon>
        <taxon>Tracheophyta</taxon>
        <taxon>Spermatophyta</taxon>
        <taxon>Magnoliopsida</taxon>
        <taxon>Ranunculales</taxon>
        <taxon>Menispermaceae</taxon>
        <taxon>Menispermoideae</taxon>
        <taxon>Cissampelideae</taxon>
        <taxon>Stephania</taxon>
    </lineage>
</organism>
<gene>
    <name evidence="1" type="ORF">Sjap_022426</name>
</gene>
<accession>A0AAP0HST4</accession>
<dbReference type="EMBL" id="JBBNAE010000009">
    <property type="protein sequence ID" value="KAK9096929.1"/>
    <property type="molecule type" value="Genomic_DNA"/>
</dbReference>
<proteinExistence type="predicted"/>
<keyword evidence="2" id="KW-1185">Reference proteome</keyword>
<reference evidence="1 2" key="1">
    <citation type="submission" date="2024-01" db="EMBL/GenBank/DDBJ databases">
        <title>Genome assemblies of Stephania.</title>
        <authorList>
            <person name="Yang L."/>
        </authorList>
    </citation>
    <scope>NUCLEOTIDE SEQUENCE [LARGE SCALE GENOMIC DNA]</scope>
    <source>
        <strain evidence="1">QJT</strain>
        <tissue evidence="1">Leaf</tissue>
    </source>
</reference>
<evidence type="ECO:0000313" key="1">
    <source>
        <dbReference type="EMBL" id="KAK9096929.1"/>
    </source>
</evidence>